<dbReference type="Gene3D" id="3.40.50.720">
    <property type="entry name" value="NAD(P)-binding Rossmann-like Domain"/>
    <property type="match status" value="1"/>
</dbReference>
<name>A0A1K1XY92_STRAR</name>
<dbReference type="EMBL" id="FPJO01000004">
    <property type="protein sequence ID" value="SFX54698.1"/>
    <property type="molecule type" value="Genomic_DNA"/>
</dbReference>
<dbReference type="GO" id="GO:0055129">
    <property type="term" value="P:L-proline biosynthetic process"/>
    <property type="evidence" value="ECO:0007669"/>
    <property type="project" value="TreeGrafter"/>
</dbReference>
<protein>
    <submittedName>
        <fullName evidence="4">Pyrroline-5-carboxylate reductase</fullName>
    </submittedName>
</protein>
<dbReference type="Pfam" id="PF03807">
    <property type="entry name" value="F420_oxidored"/>
    <property type="match status" value="1"/>
</dbReference>
<dbReference type="PANTHER" id="PTHR11645:SF13">
    <property type="entry name" value="PYRROLINE-5-CARBOXYLATE REDUCTASE CATALYTIC N-TERMINAL DOMAIN-CONTAINING PROTEIN"/>
    <property type="match status" value="1"/>
</dbReference>
<dbReference type="AlphaFoldDB" id="A0A1K1XY92"/>
<feature type="compositionally biased region" description="Low complexity" evidence="2">
    <location>
        <begin position="240"/>
        <end position="251"/>
    </location>
</feature>
<comment type="similarity">
    <text evidence="1">Belongs to the pyrroline-5-carboxylate reductase family.</text>
</comment>
<gene>
    <name evidence="4" type="ORF">SAMN02787144_100412</name>
</gene>
<dbReference type="InterPro" id="IPR028939">
    <property type="entry name" value="P5C_Rdtase_cat_N"/>
</dbReference>
<dbReference type="SUPFAM" id="SSF51735">
    <property type="entry name" value="NAD(P)-binding Rossmann-fold domains"/>
    <property type="match status" value="1"/>
</dbReference>
<dbReference type="InterPro" id="IPR036291">
    <property type="entry name" value="NAD(P)-bd_dom_sf"/>
</dbReference>
<dbReference type="STRING" id="1893.SAMN02787144_100412"/>
<evidence type="ECO:0000313" key="5">
    <source>
        <dbReference type="Proteomes" id="UP000181909"/>
    </source>
</evidence>
<organism evidence="4 5">
    <name type="scientific">Streptomyces atratus</name>
    <dbReference type="NCBI Taxonomy" id="1893"/>
    <lineage>
        <taxon>Bacteria</taxon>
        <taxon>Bacillati</taxon>
        <taxon>Actinomycetota</taxon>
        <taxon>Actinomycetes</taxon>
        <taxon>Kitasatosporales</taxon>
        <taxon>Streptomycetaceae</taxon>
        <taxon>Streptomyces</taxon>
    </lineage>
</organism>
<proteinExistence type="inferred from homology"/>
<dbReference type="Proteomes" id="UP000181909">
    <property type="component" value="Unassembled WGS sequence"/>
</dbReference>
<feature type="region of interest" description="Disordered" evidence="2">
    <location>
        <begin position="1"/>
        <end position="21"/>
    </location>
</feature>
<evidence type="ECO:0000256" key="1">
    <source>
        <dbReference type="ARBA" id="ARBA00005525"/>
    </source>
</evidence>
<dbReference type="GO" id="GO:0004735">
    <property type="term" value="F:pyrroline-5-carboxylate reductase activity"/>
    <property type="evidence" value="ECO:0007669"/>
    <property type="project" value="TreeGrafter"/>
</dbReference>
<evidence type="ECO:0000259" key="3">
    <source>
        <dbReference type="Pfam" id="PF03807"/>
    </source>
</evidence>
<evidence type="ECO:0000256" key="2">
    <source>
        <dbReference type="SAM" id="MobiDB-lite"/>
    </source>
</evidence>
<feature type="region of interest" description="Disordered" evidence="2">
    <location>
        <begin position="237"/>
        <end position="296"/>
    </location>
</feature>
<evidence type="ECO:0000313" key="4">
    <source>
        <dbReference type="EMBL" id="SFX54698.1"/>
    </source>
</evidence>
<feature type="domain" description="Pyrroline-5-carboxylate reductase catalytic N-terminal" evidence="3">
    <location>
        <begin position="15"/>
        <end position="75"/>
    </location>
</feature>
<accession>A0A1K1XY92</accession>
<sequence length="296" mass="31191">MRRRRQSAADHLSPRGARTAAELSQRYPNVRVCADNQDVANRSEVVVLAVRPQDRAEALAGLRVGDDGVVISLMTGVGIGELRETLGTGAPVVRAIPLPTVRELRSVTVTCPSHPVADDGLGGALPLADESAFNVLSALTATLTTHYGYLATLTAWAARQGVPAEAADRYVRSLFQGVGRSLGDDKQSLGQLVGHHETPNGLNERIRTTWFGTANSEALTKALDALLADLAQSRAGDTGSASAWPNSPAAPRCSPPTTKWRSDCSTPSTSAAAGSPRTSRSSASTASRSRARSFRR</sequence>
<dbReference type="PANTHER" id="PTHR11645">
    <property type="entry name" value="PYRROLINE-5-CARBOXYLATE REDUCTASE"/>
    <property type="match status" value="1"/>
</dbReference>
<reference evidence="4 5" key="1">
    <citation type="submission" date="2016-11" db="EMBL/GenBank/DDBJ databases">
        <authorList>
            <person name="Jaros S."/>
            <person name="Januszkiewicz K."/>
            <person name="Wedrychowicz H."/>
        </authorList>
    </citation>
    <scope>NUCLEOTIDE SEQUENCE [LARGE SCALE GENOMIC DNA]</scope>
    <source>
        <strain evidence="4 5">OK807</strain>
    </source>
</reference>
<feature type="compositionally biased region" description="Low complexity" evidence="2">
    <location>
        <begin position="265"/>
        <end position="288"/>
    </location>
</feature>